<feature type="transmembrane region" description="Helical" evidence="1">
    <location>
        <begin position="12"/>
        <end position="34"/>
    </location>
</feature>
<reference evidence="2 3" key="1">
    <citation type="submission" date="2021-07" db="EMBL/GenBank/DDBJ databases">
        <title>Whole Genome Sequence of Nocardia Iowensis.</title>
        <authorList>
            <person name="Lamm A."/>
            <person name="Collins-Fairclough A.M."/>
            <person name="Bunk B."/>
            <person name="Sproer C."/>
        </authorList>
    </citation>
    <scope>NUCLEOTIDE SEQUENCE [LARGE SCALE GENOMIC DNA]</scope>
    <source>
        <strain evidence="2 3">NRRL 5646</strain>
    </source>
</reference>
<accession>A0ABX8RXR0</accession>
<proteinExistence type="predicted"/>
<gene>
    <name evidence="2" type="ORF">KV110_15510</name>
</gene>
<dbReference type="EMBL" id="CP078145">
    <property type="protein sequence ID" value="QXN94333.1"/>
    <property type="molecule type" value="Genomic_DNA"/>
</dbReference>
<evidence type="ECO:0000256" key="1">
    <source>
        <dbReference type="SAM" id="Phobius"/>
    </source>
</evidence>
<keyword evidence="3" id="KW-1185">Reference proteome</keyword>
<evidence type="ECO:0000313" key="3">
    <source>
        <dbReference type="Proteomes" id="UP000694257"/>
    </source>
</evidence>
<protein>
    <submittedName>
        <fullName evidence="2">Uncharacterized protein</fullName>
    </submittedName>
</protein>
<dbReference type="Proteomes" id="UP000694257">
    <property type="component" value="Chromosome"/>
</dbReference>
<keyword evidence="1" id="KW-0812">Transmembrane</keyword>
<sequence length="86" mass="9307">MGLVEAGFVRSAPAVFVWLGVIAYLTSAAIEYIAGQATPTEVVLDYGQLPAPTEDRAKLRARAERQELITGYADVPSRQRVSLGRT</sequence>
<organism evidence="2 3">
    <name type="scientific">Nocardia iowensis</name>
    <dbReference type="NCBI Taxonomy" id="204891"/>
    <lineage>
        <taxon>Bacteria</taxon>
        <taxon>Bacillati</taxon>
        <taxon>Actinomycetota</taxon>
        <taxon>Actinomycetes</taxon>
        <taxon>Mycobacteriales</taxon>
        <taxon>Nocardiaceae</taxon>
        <taxon>Nocardia</taxon>
    </lineage>
</organism>
<evidence type="ECO:0000313" key="2">
    <source>
        <dbReference type="EMBL" id="QXN94333.1"/>
    </source>
</evidence>
<name>A0ABX8RXR0_NOCIO</name>
<keyword evidence="1" id="KW-1133">Transmembrane helix</keyword>
<keyword evidence="1" id="KW-0472">Membrane</keyword>